<evidence type="ECO:0000313" key="1">
    <source>
        <dbReference type="EMBL" id="KAL3965701.1"/>
    </source>
</evidence>
<comment type="caution">
    <text evidence="1">The sequence shown here is derived from an EMBL/GenBank/DDBJ whole genome shotgun (WGS) entry which is preliminary data.</text>
</comment>
<dbReference type="Proteomes" id="UP001638806">
    <property type="component" value="Unassembled WGS sequence"/>
</dbReference>
<sequence length="128" mass="14651">MPPDDVKEIDFKLRRSVHPKNRPRPPLLQMHVELWTTCAAVVRRLDGANLATSSRRELHVSERQCLEQDDAVHMEELDEPTPWHLVRLRAPPENLRPDLNVDSPGGRSGRRHSAMICTAELAVTKQPR</sequence>
<reference evidence="1" key="1">
    <citation type="submission" date="2024-12" db="EMBL/GenBank/DDBJ databases">
        <title>Comparative genomics and development of molecular markers within Purpureocillium lilacinum and among Purpureocillium species.</title>
        <authorList>
            <person name="Yeh Z.-Y."/>
            <person name="Ni N.-T."/>
            <person name="Lo P.-H."/>
            <person name="Mushyakhwo K."/>
            <person name="Lin C.-F."/>
            <person name="Nai Y.-S."/>
        </authorList>
    </citation>
    <scope>NUCLEOTIDE SEQUENCE</scope>
    <source>
        <strain evidence="1">NCHU-NPUST-175</strain>
    </source>
</reference>
<proteinExistence type="predicted"/>
<protein>
    <submittedName>
        <fullName evidence="1">Uncharacterized protein</fullName>
    </submittedName>
</protein>
<keyword evidence="2" id="KW-1185">Reference proteome</keyword>
<name>A0ACC4EAM5_PURLI</name>
<gene>
    <name evidence="1" type="ORF">ACCO45_000009</name>
</gene>
<dbReference type="EMBL" id="JBGNUJ010000001">
    <property type="protein sequence ID" value="KAL3965701.1"/>
    <property type="molecule type" value="Genomic_DNA"/>
</dbReference>
<accession>A0ACC4EAM5</accession>
<organism evidence="1 2">
    <name type="scientific">Purpureocillium lilacinum</name>
    <name type="common">Paecilomyces lilacinus</name>
    <dbReference type="NCBI Taxonomy" id="33203"/>
    <lineage>
        <taxon>Eukaryota</taxon>
        <taxon>Fungi</taxon>
        <taxon>Dikarya</taxon>
        <taxon>Ascomycota</taxon>
        <taxon>Pezizomycotina</taxon>
        <taxon>Sordariomycetes</taxon>
        <taxon>Hypocreomycetidae</taxon>
        <taxon>Hypocreales</taxon>
        <taxon>Ophiocordycipitaceae</taxon>
        <taxon>Purpureocillium</taxon>
    </lineage>
</organism>
<evidence type="ECO:0000313" key="2">
    <source>
        <dbReference type="Proteomes" id="UP001638806"/>
    </source>
</evidence>